<evidence type="ECO:0000259" key="3">
    <source>
        <dbReference type="Pfam" id="PF10017"/>
    </source>
</evidence>
<dbReference type="HOGENOM" id="CLU_049766_1_1_6"/>
<dbReference type="GO" id="GO:0008168">
    <property type="term" value="F:methyltransferase activity"/>
    <property type="evidence" value="ECO:0007669"/>
    <property type="project" value="UniProtKB-KW"/>
</dbReference>
<dbReference type="SUPFAM" id="SSF53335">
    <property type="entry name" value="S-adenosyl-L-methionine-dependent methyltransferases"/>
    <property type="match status" value="1"/>
</dbReference>
<dbReference type="NCBIfam" id="TIGR03438">
    <property type="entry name" value="egtD_ergothio"/>
    <property type="match status" value="1"/>
</dbReference>
<dbReference type="GO" id="GO:0032259">
    <property type="term" value="P:methylation"/>
    <property type="evidence" value="ECO:0007669"/>
    <property type="project" value="UniProtKB-KW"/>
</dbReference>
<dbReference type="RefSeq" id="WP_025281023.1">
    <property type="nucleotide sequence ID" value="NZ_CP007268.1"/>
</dbReference>
<organism evidence="4 5">
    <name type="scientific">Ectothiorhodospira haloalkaliphila</name>
    <dbReference type="NCBI Taxonomy" id="421628"/>
    <lineage>
        <taxon>Bacteria</taxon>
        <taxon>Pseudomonadati</taxon>
        <taxon>Pseudomonadota</taxon>
        <taxon>Gammaproteobacteria</taxon>
        <taxon>Chromatiales</taxon>
        <taxon>Ectothiorhodospiraceae</taxon>
        <taxon>Ectothiorhodospira</taxon>
    </lineage>
</organism>
<dbReference type="KEGG" id="hhc:M911_05065"/>
<keyword evidence="4" id="KW-0067">ATP-binding</keyword>
<keyword evidence="4" id="KW-0547">Nucleotide-binding</keyword>
<proteinExistence type="predicted"/>
<protein>
    <submittedName>
        <fullName evidence="4">ABC transporter ATP-binding protein</fullName>
    </submittedName>
</protein>
<name>W8KFW9_9GAMM</name>
<dbReference type="AlphaFoldDB" id="W8KFW9"/>
<evidence type="ECO:0000256" key="1">
    <source>
        <dbReference type="ARBA" id="ARBA00022603"/>
    </source>
</evidence>
<keyword evidence="2" id="KW-0808">Transferase</keyword>
<reference evidence="4 5" key="1">
    <citation type="journal article" date="2014" name="J Genomics">
        <title>Draft Genome Sequence of the Extremely Halophilic Phototrophic Purple Sulfur Bacterium Halorhodospira halochloris.</title>
        <authorList>
            <person name="Singh K.S."/>
            <person name="Kirksey J."/>
            <person name="Hoff W.D."/>
            <person name="Deole R."/>
        </authorList>
    </citation>
    <scope>NUCLEOTIDE SEQUENCE [LARGE SCALE GENOMIC DNA]</scope>
    <source>
        <strain evidence="4 5">A</strain>
    </source>
</reference>
<dbReference type="Pfam" id="PF10017">
    <property type="entry name" value="Methyltransf_33"/>
    <property type="match status" value="1"/>
</dbReference>
<dbReference type="PIRSF" id="PIRSF018005">
    <property type="entry name" value="UCP018005"/>
    <property type="match status" value="1"/>
</dbReference>
<evidence type="ECO:0000256" key="2">
    <source>
        <dbReference type="ARBA" id="ARBA00022679"/>
    </source>
</evidence>
<keyword evidence="1" id="KW-0489">Methyltransferase</keyword>
<evidence type="ECO:0000313" key="5">
    <source>
        <dbReference type="Proteomes" id="UP000019442"/>
    </source>
</evidence>
<dbReference type="InterPro" id="IPR035094">
    <property type="entry name" value="EgtD"/>
</dbReference>
<keyword evidence="5" id="KW-1185">Reference proteome</keyword>
<dbReference type="PANTHER" id="PTHR43397">
    <property type="entry name" value="ERGOTHIONEINE BIOSYNTHESIS PROTEIN 1"/>
    <property type="match status" value="1"/>
</dbReference>
<dbReference type="Gene3D" id="3.40.50.150">
    <property type="entry name" value="Vaccinia Virus protein VP39"/>
    <property type="match status" value="1"/>
</dbReference>
<dbReference type="InterPro" id="IPR029063">
    <property type="entry name" value="SAM-dependent_MTases_sf"/>
</dbReference>
<dbReference type="InterPro" id="IPR051128">
    <property type="entry name" value="EgtD_Methyltrsf_superfamily"/>
</dbReference>
<feature type="domain" description="Histidine-specific methyltransferase SAM-dependent" evidence="3">
    <location>
        <begin position="20"/>
        <end position="318"/>
    </location>
</feature>
<dbReference type="PATRIC" id="fig|1354791.3.peg.1453"/>
<accession>W8KFW9</accession>
<sequence length="322" mass="36147">MPANAQRLNSPADEREVFLQDMLTALSGRPKQTSPKYFYDEVGSRLFDRICELPEYYPTRTERRILEQHGAEMARVLGPRVMLVEPGSGSSTKVPLILKHLREPAAYVPMEICLEHMVANLGPLEAAFPQLEILPVAADFTRPFSLPTPRLRARRRVVFFPGSTLGNFTPEEARQLLRTLRRVVGHGGAVLLGVDLQKPSEVLIPAYDDAQGVTAAFNLNLLERANRELGADFNIGNFSHRAVWNADAGRIEMHLVSRCPQAVHLAGETFHFATDEAIITEYSHKYTQPALQSLAAETGFALHRTWEDEKGWFSLQYWVAVD</sequence>
<evidence type="ECO:0000313" key="4">
    <source>
        <dbReference type="EMBL" id="AHK78644.1"/>
    </source>
</evidence>
<dbReference type="Proteomes" id="UP000019442">
    <property type="component" value="Chromosome"/>
</dbReference>
<dbReference type="OrthoDB" id="5289726at2"/>
<dbReference type="GO" id="GO:0005524">
    <property type="term" value="F:ATP binding"/>
    <property type="evidence" value="ECO:0007669"/>
    <property type="project" value="UniProtKB-KW"/>
</dbReference>
<gene>
    <name evidence="4" type="ORF">M911_05065</name>
</gene>
<dbReference type="InterPro" id="IPR017804">
    <property type="entry name" value="MeTrfase_EgtD-like"/>
</dbReference>
<dbReference type="EMBL" id="CP007268">
    <property type="protein sequence ID" value="AHK78644.1"/>
    <property type="molecule type" value="Genomic_DNA"/>
</dbReference>
<reference evidence="5" key="2">
    <citation type="submission" date="2014-02" db="EMBL/GenBank/DDBJ databases">
        <title>Draft Genome Sequence of extremely halophilic bacteria Halorhodospira halochloris.</title>
        <authorList>
            <person name="Singh K.S."/>
        </authorList>
    </citation>
    <scope>NUCLEOTIDE SEQUENCE [LARGE SCALE GENOMIC DNA]</scope>
    <source>
        <strain evidence="5">A</strain>
    </source>
</reference>
<dbReference type="PANTHER" id="PTHR43397:SF1">
    <property type="entry name" value="ERGOTHIONEINE BIOSYNTHESIS PROTEIN 1"/>
    <property type="match status" value="1"/>
</dbReference>
<dbReference type="InterPro" id="IPR019257">
    <property type="entry name" value="MeTrfase_dom"/>
</dbReference>